<protein>
    <recommendedName>
        <fullName evidence="3">Hedgehog/Intein (Hint) domain-containing protein</fullName>
    </recommendedName>
</protein>
<name>A0ABT9PGZ9_9ACTO</name>
<evidence type="ECO:0000313" key="1">
    <source>
        <dbReference type="EMBL" id="MDP9831983.1"/>
    </source>
</evidence>
<evidence type="ECO:0008006" key="3">
    <source>
        <dbReference type="Google" id="ProtNLM"/>
    </source>
</evidence>
<gene>
    <name evidence="1" type="ORF">J2S45_000662</name>
</gene>
<accession>A0ABT9PGZ9</accession>
<sequence length="243" mass="26646">MNTFIPWPVSPSTPAAPFPPGAFCLDLGAGPFSMWFDDQVSSDIVPWHALAAPSQGPTFSVWFNDQGQSQLDATLFREPYAADNDILARYLIADDQWKAGPAAGHYLPITTALAHLLHSHHASPPPLISPGELIVDCAALEPVIHLGTPSGCVRFVNSNDLPIEYGGPVEAREFTILNADRTLDIIRPARLVISPDAIVYTQSLYEGAFTTPLINDDVPELFLQLREYLWNDGHPLTPLRTRL</sequence>
<reference evidence="1 2" key="1">
    <citation type="submission" date="2023-07" db="EMBL/GenBank/DDBJ databases">
        <title>Sequencing the genomes of 1000 actinobacteria strains.</title>
        <authorList>
            <person name="Klenk H.-P."/>
        </authorList>
    </citation>
    <scope>NUCLEOTIDE SEQUENCE [LARGE SCALE GENOMIC DNA]</scope>
    <source>
        <strain evidence="1 2">DSM 19515</strain>
    </source>
</reference>
<dbReference type="Proteomes" id="UP001230145">
    <property type="component" value="Unassembled WGS sequence"/>
</dbReference>
<keyword evidence="2" id="KW-1185">Reference proteome</keyword>
<dbReference type="EMBL" id="JAUSQL010000001">
    <property type="protein sequence ID" value="MDP9831983.1"/>
    <property type="molecule type" value="Genomic_DNA"/>
</dbReference>
<proteinExistence type="predicted"/>
<comment type="caution">
    <text evidence="1">The sequence shown here is derived from an EMBL/GenBank/DDBJ whole genome shotgun (WGS) entry which is preliminary data.</text>
</comment>
<organism evidence="1 2">
    <name type="scientific">Trueperella abortisuis</name>
    <dbReference type="NCBI Taxonomy" id="445930"/>
    <lineage>
        <taxon>Bacteria</taxon>
        <taxon>Bacillati</taxon>
        <taxon>Actinomycetota</taxon>
        <taxon>Actinomycetes</taxon>
        <taxon>Actinomycetales</taxon>
        <taxon>Actinomycetaceae</taxon>
        <taxon>Trueperella</taxon>
    </lineage>
</organism>
<dbReference type="RefSeq" id="WP_296931785.1">
    <property type="nucleotide sequence ID" value="NZ_JAUSQL010000001.1"/>
</dbReference>
<evidence type="ECO:0000313" key="2">
    <source>
        <dbReference type="Proteomes" id="UP001230145"/>
    </source>
</evidence>